<comment type="caution">
    <text evidence="2">The sequence shown here is derived from an EMBL/GenBank/DDBJ whole genome shotgun (WGS) entry which is preliminary data.</text>
</comment>
<dbReference type="Proteomes" id="UP000050833">
    <property type="component" value="Unassembled WGS sequence"/>
</dbReference>
<dbReference type="EMBL" id="LLKB01000005">
    <property type="protein sequence ID" value="KQC84527.1"/>
    <property type="molecule type" value="Genomic_DNA"/>
</dbReference>
<keyword evidence="3" id="KW-1185">Reference proteome</keyword>
<evidence type="ECO:0000256" key="1">
    <source>
        <dbReference type="SAM" id="Phobius"/>
    </source>
</evidence>
<evidence type="ECO:0000313" key="2">
    <source>
        <dbReference type="EMBL" id="KQC84527.1"/>
    </source>
</evidence>
<accession>A0AAW3JNJ5</accession>
<feature type="transmembrane region" description="Helical" evidence="1">
    <location>
        <begin position="40"/>
        <end position="65"/>
    </location>
</feature>
<proteinExistence type="predicted"/>
<keyword evidence="1" id="KW-0472">Membrane</keyword>
<dbReference type="AlphaFoldDB" id="A0AAW3JNJ5"/>
<feature type="transmembrane region" description="Helical" evidence="1">
    <location>
        <begin position="77"/>
        <end position="98"/>
    </location>
</feature>
<protein>
    <recommendedName>
        <fullName evidence="4">ABC transmembrane type-1 domain-containing protein</fullName>
    </recommendedName>
</protein>
<keyword evidence="1" id="KW-1133">Transmembrane helix</keyword>
<sequence>MIFQDNIVKKYLQIHSKKYGILNNFYFYCKESFIYNKLGFILSLFLVPAGIIKSVASIFIPKLVIDSLESFRSEYTFLINIIIVTAVIAVSSIVELLAGPMSRKSTS</sequence>
<organism evidence="2 3">
    <name type="scientific">Butyribacter intestini</name>
    <dbReference type="NCBI Taxonomy" id="1703332"/>
    <lineage>
        <taxon>Bacteria</taxon>
        <taxon>Bacillati</taxon>
        <taxon>Bacillota</taxon>
        <taxon>Clostridia</taxon>
        <taxon>Lachnospirales</taxon>
        <taxon>Lachnospiraceae</taxon>
        <taxon>Butyribacter</taxon>
    </lineage>
</organism>
<evidence type="ECO:0008006" key="4">
    <source>
        <dbReference type="Google" id="ProtNLM"/>
    </source>
</evidence>
<evidence type="ECO:0000313" key="3">
    <source>
        <dbReference type="Proteomes" id="UP000050833"/>
    </source>
</evidence>
<reference evidence="2 3" key="1">
    <citation type="submission" date="2015-10" db="EMBL/GenBank/DDBJ databases">
        <title>Butyribacter intestini gen. nov., sp. nov., a butyric acid-producing bacterium of the family Lachnospiraceae isolated from the human faeces.</title>
        <authorList>
            <person name="Zou Y."/>
            <person name="Xue W."/>
            <person name="Luo G."/>
            <person name="Lv M."/>
        </authorList>
    </citation>
    <scope>NUCLEOTIDE SEQUENCE [LARGE SCALE GENOMIC DNA]</scope>
    <source>
        <strain evidence="2 3">TF01-11</strain>
    </source>
</reference>
<dbReference type="RefSeq" id="WP_055943289.1">
    <property type="nucleotide sequence ID" value="NZ_JAQDCV010000002.1"/>
</dbReference>
<keyword evidence="1" id="KW-0812">Transmembrane</keyword>
<name>A0AAW3JNJ5_9FIRM</name>
<gene>
    <name evidence="2" type="ORF">APZ18_07150</name>
</gene>